<dbReference type="Gene3D" id="3.40.50.170">
    <property type="entry name" value="Formyl transferase, N-terminal domain"/>
    <property type="match status" value="1"/>
</dbReference>
<organism evidence="6 7">
    <name type="scientific">Dissulfurirhabdus thermomarina</name>
    <dbReference type="NCBI Taxonomy" id="1765737"/>
    <lineage>
        <taxon>Bacteria</taxon>
        <taxon>Deltaproteobacteria</taxon>
        <taxon>Dissulfurirhabdaceae</taxon>
        <taxon>Dissulfurirhabdus</taxon>
    </lineage>
</organism>
<dbReference type="EMBL" id="JAAGRR010000049">
    <property type="protein sequence ID" value="NDY42345.1"/>
    <property type="molecule type" value="Genomic_DNA"/>
</dbReference>
<sequence length="273" mass="29268">MWQAGWWTTGRDRAALDLFRAVRSAMADGTIPGAFGYLFCSREAGESAPSDAVIREAEAAGVPVVTCSAARFRPELRAADREAWRTAYHREVLARLSGFTADLVVLAGYMWVVSAEVCRSLPVINLHPAAPGGPAGTWQEVIWQLLEAGAAETGVMMHLVTPELDQGPPVTFCRFPITGGAWDALWTAYRDKRRSADLSEIQASQGEAEPLFAAVRREGVRRELPLIVQTLRAFAAGEVALAGGRLVDAAGRPLDGPRDLTGPIEEMLAGGAG</sequence>
<evidence type="ECO:0000256" key="1">
    <source>
        <dbReference type="ARBA" id="ARBA00005054"/>
    </source>
</evidence>
<dbReference type="PANTHER" id="PTHR43369">
    <property type="entry name" value="PHOSPHORIBOSYLGLYCINAMIDE FORMYLTRANSFERASE"/>
    <property type="match status" value="1"/>
</dbReference>
<comment type="pathway">
    <text evidence="1">Purine metabolism; IMP biosynthesis via de novo pathway; N(2)-formyl-N(1)-(5-phospho-D-ribosyl)glycinamide from N(1)-(5-phospho-D-ribosyl)glycinamide (10-formyl THF route): step 1/1.</text>
</comment>
<evidence type="ECO:0000256" key="2">
    <source>
        <dbReference type="ARBA" id="ARBA00012254"/>
    </source>
</evidence>
<dbReference type="AlphaFoldDB" id="A0A6N9TM78"/>
<evidence type="ECO:0000313" key="6">
    <source>
        <dbReference type="EMBL" id="NDY42345.1"/>
    </source>
</evidence>
<dbReference type="InterPro" id="IPR036477">
    <property type="entry name" value="Formyl_transf_N_sf"/>
</dbReference>
<evidence type="ECO:0000313" key="7">
    <source>
        <dbReference type="Proteomes" id="UP000469346"/>
    </source>
</evidence>
<dbReference type="EC" id="2.1.2.2" evidence="2"/>
<reference evidence="6 7" key="1">
    <citation type="submission" date="2020-02" db="EMBL/GenBank/DDBJ databases">
        <title>Comparative genomics of sulfur disproportionating microorganisms.</title>
        <authorList>
            <person name="Ward L.M."/>
            <person name="Bertran E."/>
            <person name="Johnston D.T."/>
        </authorList>
    </citation>
    <scope>NUCLEOTIDE SEQUENCE [LARGE SCALE GENOMIC DNA]</scope>
    <source>
        <strain evidence="6 7">DSM 100025</strain>
    </source>
</reference>
<evidence type="ECO:0000256" key="3">
    <source>
        <dbReference type="ARBA" id="ARBA00022679"/>
    </source>
</evidence>
<dbReference type="GO" id="GO:0006189">
    <property type="term" value="P:'de novo' IMP biosynthetic process"/>
    <property type="evidence" value="ECO:0007669"/>
    <property type="project" value="TreeGrafter"/>
</dbReference>
<keyword evidence="7" id="KW-1185">Reference proteome</keyword>
<keyword evidence="4" id="KW-0658">Purine biosynthesis</keyword>
<dbReference type="Pfam" id="PF00551">
    <property type="entry name" value="Formyl_trans_N"/>
    <property type="match status" value="1"/>
</dbReference>
<comment type="caution">
    <text evidence="6">The sequence shown here is derived from an EMBL/GenBank/DDBJ whole genome shotgun (WGS) entry which is preliminary data.</text>
</comment>
<keyword evidence="3 6" id="KW-0808">Transferase</keyword>
<evidence type="ECO:0000256" key="4">
    <source>
        <dbReference type="ARBA" id="ARBA00022755"/>
    </source>
</evidence>
<dbReference type="GO" id="GO:0005737">
    <property type="term" value="C:cytoplasm"/>
    <property type="evidence" value="ECO:0007669"/>
    <property type="project" value="TreeGrafter"/>
</dbReference>
<evidence type="ECO:0000259" key="5">
    <source>
        <dbReference type="Pfam" id="PF00551"/>
    </source>
</evidence>
<protein>
    <recommendedName>
        <fullName evidence="2">phosphoribosylglycinamide formyltransferase 1</fullName>
        <ecNumber evidence="2">2.1.2.2</ecNumber>
    </recommendedName>
</protein>
<dbReference type="RefSeq" id="WP_163298484.1">
    <property type="nucleotide sequence ID" value="NZ_JAAGRR010000049.1"/>
</dbReference>
<name>A0A6N9TM78_DISTH</name>
<dbReference type="Proteomes" id="UP000469346">
    <property type="component" value="Unassembled WGS sequence"/>
</dbReference>
<dbReference type="PANTHER" id="PTHR43369:SF2">
    <property type="entry name" value="PHOSPHORIBOSYLGLYCINAMIDE FORMYLTRANSFERASE"/>
    <property type="match status" value="1"/>
</dbReference>
<dbReference type="InterPro" id="IPR002376">
    <property type="entry name" value="Formyl_transf_N"/>
</dbReference>
<proteinExistence type="predicted"/>
<dbReference type="SUPFAM" id="SSF53328">
    <property type="entry name" value="Formyltransferase"/>
    <property type="match status" value="1"/>
</dbReference>
<accession>A0A6N9TM78</accession>
<dbReference type="GO" id="GO:0004644">
    <property type="term" value="F:phosphoribosylglycinamide formyltransferase activity"/>
    <property type="evidence" value="ECO:0007669"/>
    <property type="project" value="UniProtKB-EC"/>
</dbReference>
<gene>
    <name evidence="6" type="ORF">G3N55_05750</name>
</gene>
<feature type="domain" description="Formyl transferase N-terminal" evidence="5">
    <location>
        <begin position="53"/>
        <end position="177"/>
    </location>
</feature>